<keyword evidence="3" id="KW-1185">Reference proteome</keyword>
<feature type="region of interest" description="Disordered" evidence="1">
    <location>
        <begin position="1"/>
        <end position="43"/>
    </location>
</feature>
<dbReference type="Proteomes" id="UP000669317">
    <property type="component" value="Unassembled WGS sequence"/>
</dbReference>
<proteinExistence type="predicted"/>
<dbReference type="EMBL" id="JAGIKT010000036">
    <property type="protein sequence ID" value="MBP0112770.1"/>
    <property type="molecule type" value="Genomic_DNA"/>
</dbReference>
<evidence type="ECO:0000313" key="2">
    <source>
        <dbReference type="EMBL" id="MBP0112770.1"/>
    </source>
</evidence>
<evidence type="ECO:0000313" key="3">
    <source>
        <dbReference type="Proteomes" id="UP000669317"/>
    </source>
</evidence>
<organism evidence="2 3">
    <name type="scientific">Bradyrhizobium vignae</name>
    <dbReference type="NCBI Taxonomy" id="1549949"/>
    <lineage>
        <taxon>Bacteria</taxon>
        <taxon>Pseudomonadati</taxon>
        <taxon>Pseudomonadota</taxon>
        <taxon>Alphaproteobacteria</taxon>
        <taxon>Hyphomicrobiales</taxon>
        <taxon>Nitrobacteraceae</taxon>
        <taxon>Bradyrhizobium</taxon>
    </lineage>
</organism>
<evidence type="ECO:0000256" key="1">
    <source>
        <dbReference type="SAM" id="MobiDB-lite"/>
    </source>
</evidence>
<protein>
    <submittedName>
        <fullName evidence="2">Uncharacterized protein</fullName>
    </submittedName>
</protein>
<name>A0ABS3ZYF2_9BRAD</name>
<sequence length="66" mass="7160">MAHIDDRHSLSVRARGHALSRTSSPPRLTRLHGAPDLGPGARMCERSGGRVEAKTAFSLFAVLSFF</sequence>
<gene>
    <name evidence="2" type="ORF">JWS04_17080</name>
</gene>
<accession>A0ABS3ZYF2</accession>
<comment type="caution">
    <text evidence="2">The sequence shown here is derived from an EMBL/GenBank/DDBJ whole genome shotgun (WGS) entry which is preliminary data.</text>
</comment>
<reference evidence="2 3" key="1">
    <citation type="submission" date="2021-03" db="EMBL/GenBank/DDBJ databases">
        <title>Genome Sequence of Bradyrhizobium vignae strain ISRA400.</title>
        <authorList>
            <person name="Tisa L.S."/>
            <person name="Svistoonoff S."/>
            <person name="Hocher V."/>
            <person name="Fall S."/>
            <person name="Zaiya A."/>
            <person name="Naing D."/>
            <person name="Niang N."/>
            <person name="Diouf A."/>
            <person name="Dasylva M.C."/>
            <person name="Toure O."/>
            <person name="Gueye M."/>
            <person name="Gully D."/>
            <person name="Tisseyre P."/>
            <person name="Simpson S."/>
            <person name="Morris K."/>
            <person name="Thomas W.K."/>
        </authorList>
    </citation>
    <scope>NUCLEOTIDE SEQUENCE [LARGE SCALE GENOMIC DNA]</scope>
    <source>
        <strain evidence="2 3">ISRA400</strain>
    </source>
</reference>
<dbReference type="RefSeq" id="WP_209295361.1">
    <property type="nucleotide sequence ID" value="NZ_JAGIKT010000036.1"/>
</dbReference>